<dbReference type="AlphaFoldDB" id="A0AA36M098"/>
<feature type="compositionally biased region" description="Low complexity" evidence="1">
    <location>
        <begin position="63"/>
        <end position="91"/>
    </location>
</feature>
<comment type="caution">
    <text evidence="2">The sequence shown here is derived from an EMBL/GenBank/DDBJ whole genome shotgun (WGS) entry which is preliminary data.</text>
</comment>
<proteinExistence type="predicted"/>
<feature type="compositionally biased region" description="Basic and acidic residues" evidence="1">
    <location>
        <begin position="92"/>
        <end position="101"/>
    </location>
</feature>
<reference evidence="2" key="1">
    <citation type="submission" date="2023-07" db="EMBL/GenBank/DDBJ databases">
        <authorList>
            <consortium name="CYATHOMIX"/>
        </authorList>
    </citation>
    <scope>NUCLEOTIDE SEQUENCE</scope>
    <source>
        <strain evidence="2">N/A</strain>
    </source>
</reference>
<evidence type="ECO:0000256" key="1">
    <source>
        <dbReference type="SAM" id="MobiDB-lite"/>
    </source>
</evidence>
<accession>A0AA36M098</accession>
<dbReference type="EMBL" id="CATQJL010000112">
    <property type="protein sequence ID" value="CAJ0594934.1"/>
    <property type="molecule type" value="Genomic_DNA"/>
</dbReference>
<organism evidence="2 3">
    <name type="scientific">Cylicocyclus nassatus</name>
    <name type="common">Nematode worm</name>
    <dbReference type="NCBI Taxonomy" id="53992"/>
    <lineage>
        <taxon>Eukaryota</taxon>
        <taxon>Metazoa</taxon>
        <taxon>Ecdysozoa</taxon>
        <taxon>Nematoda</taxon>
        <taxon>Chromadorea</taxon>
        <taxon>Rhabditida</taxon>
        <taxon>Rhabditina</taxon>
        <taxon>Rhabditomorpha</taxon>
        <taxon>Strongyloidea</taxon>
        <taxon>Strongylidae</taxon>
        <taxon>Cylicocyclus</taxon>
    </lineage>
</organism>
<feature type="region of interest" description="Disordered" evidence="1">
    <location>
        <begin position="62"/>
        <end position="110"/>
    </location>
</feature>
<keyword evidence="3" id="KW-1185">Reference proteome</keyword>
<dbReference type="Proteomes" id="UP001176961">
    <property type="component" value="Unassembled WGS sequence"/>
</dbReference>
<protein>
    <submittedName>
        <fullName evidence="2">Uncharacterized protein</fullName>
    </submittedName>
</protein>
<gene>
    <name evidence="2" type="ORF">CYNAS_LOCUS6917</name>
</gene>
<evidence type="ECO:0000313" key="2">
    <source>
        <dbReference type="EMBL" id="CAJ0594934.1"/>
    </source>
</evidence>
<sequence>MDESLCFKECQETTPTSPSTVTGTTQVPECEEWRFLETRYYWCEKEQYFDFFRDKCLEKCQGSTTTTTTESTTTPSTVPSTTITSTITATTEHSELNKQELNRALAKRTK</sequence>
<evidence type="ECO:0000313" key="3">
    <source>
        <dbReference type="Proteomes" id="UP001176961"/>
    </source>
</evidence>
<name>A0AA36M098_CYLNA</name>